<keyword evidence="8" id="KW-1185">Reference proteome</keyword>
<proteinExistence type="inferred from homology"/>
<dbReference type="NCBIfam" id="TIGR01728">
    <property type="entry name" value="SsuA_fam"/>
    <property type="match status" value="1"/>
</dbReference>
<evidence type="ECO:0000256" key="4">
    <source>
        <dbReference type="ARBA" id="ARBA00022729"/>
    </source>
</evidence>
<dbReference type="PROSITE" id="PS51257">
    <property type="entry name" value="PROKAR_LIPOPROTEIN"/>
    <property type="match status" value="1"/>
</dbReference>
<feature type="signal peptide" evidence="5">
    <location>
        <begin position="1"/>
        <end position="21"/>
    </location>
</feature>
<evidence type="ECO:0000313" key="7">
    <source>
        <dbReference type="EMBL" id="MFF0543323.1"/>
    </source>
</evidence>
<keyword evidence="4 5" id="KW-0732">Signal</keyword>
<comment type="similarity">
    <text evidence="2">Belongs to the bacterial solute-binding protein SsuA/TauA family.</text>
</comment>
<dbReference type="Proteomes" id="UP001601444">
    <property type="component" value="Unassembled WGS sequence"/>
</dbReference>
<dbReference type="InterPro" id="IPR010067">
    <property type="entry name" value="ABC_SsuA_sub-bd"/>
</dbReference>
<comment type="caution">
    <text evidence="7">The sequence shown here is derived from an EMBL/GenBank/DDBJ whole genome shotgun (WGS) entry which is preliminary data.</text>
</comment>
<dbReference type="RefSeq" id="WP_387699978.1">
    <property type="nucleotide sequence ID" value="NZ_JBIAMX010000005.1"/>
</dbReference>
<dbReference type="SMART" id="SM00062">
    <property type="entry name" value="PBPb"/>
    <property type="match status" value="1"/>
</dbReference>
<reference evidence="7 8" key="1">
    <citation type="submission" date="2024-10" db="EMBL/GenBank/DDBJ databases">
        <title>The Natural Products Discovery Center: Release of the First 8490 Sequenced Strains for Exploring Actinobacteria Biosynthetic Diversity.</title>
        <authorList>
            <person name="Kalkreuter E."/>
            <person name="Kautsar S.A."/>
            <person name="Yang D."/>
            <person name="Bader C.D."/>
            <person name="Teijaro C.N."/>
            <person name="Fluegel L."/>
            <person name="Davis C.M."/>
            <person name="Simpson J.R."/>
            <person name="Lauterbach L."/>
            <person name="Steele A.D."/>
            <person name="Gui C."/>
            <person name="Meng S."/>
            <person name="Li G."/>
            <person name="Viehrig K."/>
            <person name="Ye F."/>
            <person name="Su P."/>
            <person name="Kiefer A.F."/>
            <person name="Nichols A."/>
            <person name="Cepeda A.J."/>
            <person name="Yan W."/>
            <person name="Fan B."/>
            <person name="Jiang Y."/>
            <person name="Adhikari A."/>
            <person name="Zheng C.-J."/>
            <person name="Schuster L."/>
            <person name="Cowan T.M."/>
            <person name="Smanski M.J."/>
            <person name="Chevrette M.G."/>
            <person name="De Carvalho L.P.S."/>
            <person name="Shen B."/>
        </authorList>
    </citation>
    <scope>NUCLEOTIDE SEQUENCE [LARGE SCALE GENOMIC DNA]</scope>
    <source>
        <strain evidence="7 8">NPDC004045</strain>
    </source>
</reference>
<dbReference type="Pfam" id="PF09084">
    <property type="entry name" value="NMT1"/>
    <property type="match status" value="1"/>
</dbReference>
<evidence type="ECO:0000256" key="2">
    <source>
        <dbReference type="ARBA" id="ARBA00010742"/>
    </source>
</evidence>
<feature type="domain" description="Solute-binding protein family 3/N-terminal" evidence="6">
    <location>
        <begin position="41"/>
        <end position="267"/>
    </location>
</feature>
<name>A0ABW6PLV5_9NOCA</name>
<evidence type="ECO:0000259" key="6">
    <source>
        <dbReference type="SMART" id="SM00062"/>
    </source>
</evidence>
<accession>A0ABW6PLV5</accession>
<protein>
    <submittedName>
        <fullName evidence="7">ABC transporter substrate-binding protein</fullName>
    </submittedName>
</protein>
<comment type="subcellular location">
    <subcellularLocation>
        <location evidence="1">Periplasm</location>
    </subcellularLocation>
</comment>
<evidence type="ECO:0000256" key="3">
    <source>
        <dbReference type="ARBA" id="ARBA00022448"/>
    </source>
</evidence>
<gene>
    <name evidence="7" type="ORF">ACFYTF_10855</name>
</gene>
<organism evidence="7 8">
    <name type="scientific">Nocardia thailandica</name>
    <dbReference type="NCBI Taxonomy" id="257275"/>
    <lineage>
        <taxon>Bacteria</taxon>
        <taxon>Bacillati</taxon>
        <taxon>Actinomycetota</taxon>
        <taxon>Actinomycetes</taxon>
        <taxon>Mycobacteriales</taxon>
        <taxon>Nocardiaceae</taxon>
        <taxon>Nocardia</taxon>
    </lineage>
</organism>
<evidence type="ECO:0000256" key="1">
    <source>
        <dbReference type="ARBA" id="ARBA00004418"/>
    </source>
</evidence>
<feature type="chain" id="PRO_5047423986" evidence="5">
    <location>
        <begin position="22"/>
        <end position="326"/>
    </location>
</feature>
<sequence>MKKLFRSAALVLAAGLSLAVAGCGGDEPSKATGPVDLSTVTLKVGDQKAISIEVLMKASGQLENLPYKVEFSTFTAGLPLVEAASAGGIDLAQTGNTPPIFGAAAKADIKVVGALAATGRGDAILVGKDSPIASVADLKGKRVAVFKGSSANALLLLSLEKAGLSLKDIEPVYLSPGDGYTALKRGDVQAWAIWDPYTAIAEQESGAKAVIAADTVSNGNNFWVSGNKALADAGKSEAIADFLRRYAAATTWSQNNVAEWSAKYAELTQISPAAAQITWTRSIKQPIPLTDAIIASEQQIADAFTEAKAIPGKVEFATFVDRRYQQ</sequence>
<dbReference type="InterPro" id="IPR001638">
    <property type="entry name" value="Solute-binding_3/MltF_N"/>
</dbReference>
<dbReference type="PANTHER" id="PTHR30024">
    <property type="entry name" value="ALIPHATIC SULFONATES-BINDING PROTEIN-RELATED"/>
    <property type="match status" value="1"/>
</dbReference>
<dbReference type="Gene3D" id="3.40.190.10">
    <property type="entry name" value="Periplasmic binding protein-like II"/>
    <property type="match status" value="2"/>
</dbReference>
<dbReference type="SUPFAM" id="SSF53850">
    <property type="entry name" value="Periplasmic binding protein-like II"/>
    <property type="match status" value="1"/>
</dbReference>
<evidence type="ECO:0000313" key="8">
    <source>
        <dbReference type="Proteomes" id="UP001601444"/>
    </source>
</evidence>
<evidence type="ECO:0000256" key="5">
    <source>
        <dbReference type="SAM" id="SignalP"/>
    </source>
</evidence>
<dbReference type="InterPro" id="IPR015168">
    <property type="entry name" value="SsuA/THI5"/>
</dbReference>
<dbReference type="PANTHER" id="PTHR30024:SF48">
    <property type="entry name" value="ABC TRANSPORTER SUBSTRATE-BINDING PROTEIN"/>
    <property type="match status" value="1"/>
</dbReference>
<keyword evidence="3" id="KW-0813">Transport</keyword>
<dbReference type="EMBL" id="JBIAMX010000005">
    <property type="protein sequence ID" value="MFF0543323.1"/>
    <property type="molecule type" value="Genomic_DNA"/>
</dbReference>
<dbReference type="CDD" id="cd13558">
    <property type="entry name" value="PBP2_SsuA_like_2"/>
    <property type="match status" value="1"/>
</dbReference>